<proteinExistence type="predicted"/>
<dbReference type="Proteomes" id="UP001356428">
    <property type="component" value="Chromosome"/>
</dbReference>
<dbReference type="EMBL" id="CP109083">
    <property type="protein sequence ID" value="WSB09271.1"/>
    <property type="molecule type" value="Genomic_DNA"/>
</dbReference>
<gene>
    <name evidence="2" type="ORF">OG849_19540</name>
</gene>
<sequence length="93" mass="10519">MPGQRKRRRQPPGEPRPSAERFAPEAGHWSVLSETRDASEHRAYVRRLRAEGSGIDWSAVRVDTLCGRLKQPTTYRLSLFVPNPVPGREAGVR</sequence>
<name>A0ABZ1EYW7_9ACTN</name>
<reference evidence="2 3" key="1">
    <citation type="submission" date="2022-10" db="EMBL/GenBank/DDBJ databases">
        <title>The complete genomes of actinobacterial strains from the NBC collection.</title>
        <authorList>
            <person name="Joergensen T.S."/>
            <person name="Alvarez Arevalo M."/>
            <person name="Sterndorff E.B."/>
            <person name="Faurdal D."/>
            <person name="Vuksanovic O."/>
            <person name="Mourched A.-S."/>
            <person name="Charusanti P."/>
            <person name="Shaw S."/>
            <person name="Blin K."/>
            <person name="Weber T."/>
        </authorList>
    </citation>
    <scope>NUCLEOTIDE SEQUENCE [LARGE SCALE GENOMIC DNA]</scope>
    <source>
        <strain evidence="2 3">NBC 01792</strain>
    </source>
</reference>
<feature type="region of interest" description="Disordered" evidence="1">
    <location>
        <begin position="1"/>
        <end position="35"/>
    </location>
</feature>
<organism evidence="2 3">
    <name type="scientific">Streptomyces cyaneofuscatus</name>
    <dbReference type="NCBI Taxonomy" id="66883"/>
    <lineage>
        <taxon>Bacteria</taxon>
        <taxon>Bacillati</taxon>
        <taxon>Actinomycetota</taxon>
        <taxon>Actinomycetes</taxon>
        <taxon>Kitasatosporales</taxon>
        <taxon>Streptomycetaceae</taxon>
        <taxon>Streptomyces</taxon>
    </lineage>
</organism>
<evidence type="ECO:0000313" key="3">
    <source>
        <dbReference type="Proteomes" id="UP001356428"/>
    </source>
</evidence>
<dbReference type="RefSeq" id="WP_326704448.1">
    <property type="nucleotide sequence ID" value="NZ_CP108861.1"/>
</dbReference>
<keyword evidence="3" id="KW-1185">Reference proteome</keyword>
<evidence type="ECO:0000256" key="1">
    <source>
        <dbReference type="SAM" id="MobiDB-lite"/>
    </source>
</evidence>
<evidence type="ECO:0000313" key="2">
    <source>
        <dbReference type="EMBL" id="WSB09271.1"/>
    </source>
</evidence>
<protein>
    <submittedName>
        <fullName evidence="2">Uncharacterized protein</fullName>
    </submittedName>
</protein>
<feature type="compositionally biased region" description="Basic residues" evidence="1">
    <location>
        <begin position="1"/>
        <end position="10"/>
    </location>
</feature>
<accession>A0ABZ1EYW7</accession>